<accession>A0A139GZU2</accession>
<proteinExistence type="predicted"/>
<dbReference type="EMBL" id="LFZN01000203">
    <property type="protein sequence ID" value="KXS95733.1"/>
    <property type="molecule type" value="Genomic_DNA"/>
</dbReference>
<reference evidence="2 3" key="1">
    <citation type="submission" date="2015-07" db="EMBL/GenBank/DDBJ databases">
        <title>Comparative genomics of the Sigatoka disease complex on banana suggests a link between parallel evolutionary changes in Pseudocercospora fijiensis and Pseudocercospora eumusae and increased virulence on the banana host.</title>
        <authorList>
            <person name="Chang T.-C."/>
            <person name="Salvucci A."/>
            <person name="Crous P.W."/>
            <person name="Stergiopoulos I."/>
        </authorList>
    </citation>
    <scope>NUCLEOTIDE SEQUENCE [LARGE SCALE GENOMIC DNA]</scope>
    <source>
        <strain evidence="2 3">CBS 114824</strain>
    </source>
</reference>
<organism evidence="2 3">
    <name type="scientific">Pseudocercospora eumusae</name>
    <dbReference type="NCBI Taxonomy" id="321146"/>
    <lineage>
        <taxon>Eukaryota</taxon>
        <taxon>Fungi</taxon>
        <taxon>Dikarya</taxon>
        <taxon>Ascomycota</taxon>
        <taxon>Pezizomycotina</taxon>
        <taxon>Dothideomycetes</taxon>
        <taxon>Dothideomycetidae</taxon>
        <taxon>Mycosphaerellales</taxon>
        <taxon>Mycosphaerellaceae</taxon>
        <taxon>Pseudocercospora</taxon>
    </lineage>
</organism>
<sequence length="307" mass="34965">MSSILHVLGTYVQAIGRLLVSLVTALLTKLSPTPGEPLVYDPSHTLFTYNCLHYAVITIDQPNADTHTFDHVFSTFSELADRHIVSTPVKAHIALPGNCPRCQRLRRKNATFFDLDFRHRATQAIKHLEANLNDSRTTLLQNGEKYHQSDFLAKVKNLTTRDCRILHNLFSSAPQPSCCALWTQLATNISLATNLLNAALLDTKALARLINDSRFSLTRIHAQLYLVHKGMEIFIRETNRLRTLEKKFWGLEKEKKKKKIRSLDREPKVSVKRFREGGSVELRRVAMRNAVRVGWEGRMEGIRKGEG</sequence>
<feature type="signal peptide" evidence="1">
    <location>
        <begin position="1"/>
        <end position="25"/>
    </location>
</feature>
<dbReference type="AlphaFoldDB" id="A0A139GZU2"/>
<keyword evidence="3" id="KW-1185">Reference proteome</keyword>
<dbReference type="Proteomes" id="UP000070133">
    <property type="component" value="Unassembled WGS sequence"/>
</dbReference>
<protein>
    <submittedName>
        <fullName evidence="2">Uncharacterized protein</fullName>
    </submittedName>
</protein>
<name>A0A139GZU2_9PEZI</name>
<feature type="chain" id="PRO_5007806185" evidence="1">
    <location>
        <begin position="26"/>
        <end position="307"/>
    </location>
</feature>
<evidence type="ECO:0000313" key="3">
    <source>
        <dbReference type="Proteomes" id="UP000070133"/>
    </source>
</evidence>
<evidence type="ECO:0000256" key="1">
    <source>
        <dbReference type="SAM" id="SignalP"/>
    </source>
</evidence>
<comment type="caution">
    <text evidence="2">The sequence shown here is derived from an EMBL/GenBank/DDBJ whole genome shotgun (WGS) entry which is preliminary data.</text>
</comment>
<gene>
    <name evidence="2" type="ORF">AC578_10776</name>
</gene>
<evidence type="ECO:0000313" key="2">
    <source>
        <dbReference type="EMBL" id="KXS95733.1"/>
    </source>
</evidence>
<keyword evidence="1" id="KW-0732">Signal</keyword>